<proteinExistence type="predicted"/>
<reference evidence="2" key="1">
    <citation type="submission" date="2021-12" db="EMBL/GenBank/DDBJ databases">
        <title>Discovery of the Pendulisporaceae a myxobacterial family with distinct sporulation behavior and unique specialized metabolism.</title>
        <authorList>
            <person name="Garcia R."/>
            <person name="Popoff A."/>
            <person name="Bader C.D."/>
            <person name="Loehr J."/>
            <person name="Walesch S."/>
            <person name="Walt C."/>
            <person name="Boldt J."/>
            <person name="Bunk B."/>
            <person name="Haeckl F.J.F.P.J."/>
            <person name="Gunesch A.P."/>
            <person name="Birkelbach J."/>
            <person name="Nuebel U."/>
            <person name="Pietschmann T."/>
            <person name="Bach T."/>
            <person name="Mueller R."/>
        </authorList>
    </citation>
    <scope>NUCLEOTIDE SEQUENCE</scope>
    <source>
        <strain evidence="2">MSr11367</strain>
    </source>
</reference>
<dbReference type="EMBL" id="CP089983">
    <property type="protein sequence ID" value="WXB01671.1"/>
    <property type="molecule type" value="Genomic_DNA"/>
</dbReference>
<protein>
    <submittedName>
        <fullName evidence="2">Uncharacterized protein</fullName>
    </submittedName>
</protein>
<evidence type="ECO:0000256" key="1">
    <source>
        <dbReference type="SAM" id="Coils"/>
    </source>
</evidence>
<name>A0ABZ2KSK1_9BACT</name>
<organism evidence="2 3">
    <name type="scientific">Pendulispora rubella</name>
    <dbReference type="NCBI Taxonomy" id="2741070"/>
    <lineage>
        <taxon>Bacteria</taxon>
        <taxon>Pseudomonadati</taxon>
        <taxon>Myxococcota</taxon>
        <taxon>Myxococcia</taxon>
        <taxon>Myxococcales</taxon>
        <taxon>Sorangiineae</taxon>
        <taxon>Pendulisporaceae</taxon>
        <taxon>Pendulispora</taxon>
    </lineage>
</organism>
<evidence type="ECO:0000313" key="2">
    <source>
        <dbReference type="EMBL" id="WXB01671.1"/>
    </source>
</evidence>
<keyword evidence="3" id="KW-1185">Reference proteome</keyword>
<keyword evidence="1" id="KW-0175">Coiled coil</keyword>
<dbReference type="Proteomes" id="UP001374803">
    <property type="component" value="Chromosome"/>
</dbReference>
<accession>A0ABZ2KSK1</accession>
<evidence type="ECO:0000313" key="3">
    <source>
        <dbReference type="Proteomes" id="UP001374803"/>
    </source>
</evidence>
<gene>
    <name evidence="2" type="ORF">LVJ94_32730</name>
</gene>
<feature type="coiled-coil region" evidence="1">
    <location>
        <begin position="36"/>
        <end position="102"/>
    </location>
</feature>
<dbReference type="RefSeq" id="WP_394831287.1">
    <property type="nucleotide sequence ID" value="NZ_CP089929.1"/>
</dbReference>
<feature type="coiled-coil region" evidence="1">
    <location>
        <begin position="141"/>
        <end position="276"/>
    </location>
</feature>
<sequence length="302" mass="34206">MSEEDAATFQSVESLEKELGWTGRMMVDTLRKQGWLAAVERRAADAVERERETREREDLLRHTVSKLERDRVREGRDRQQLREQLERTKAELEQRAQTIAHAAVTRIELEEGIRTAEAAGAKLEAELVEQAGALISIQATLSSRERELEKMRFELTNAKKAMDQQSRERATLQRGLDETTARSAQHLQQKNELQRRLDEANAKALQDKAANDEQLAKVSSMIDVREARISQLERELVQALAAKVPEEAPPNDDERVAALVAELEERDALVAELENALTAQRAAIAKRDTMLAELRTLADEAR</sequence>